<protein>
    <submittedName>
        <fullName evidence="1">Uncharacterized protein</fullName>
    </submittedName>
</protein>
<dbReference type="AlphaFoldDB" id="A0A3B1BTZ0"/>
<organism evidence="1">
    <name type="scientific">hydrothermal vent metagenome</name>
    <dbReference type="NCBI Taxonomy" id="652676"/>
    <lineage>
        <taxon>unclassified sequences</taxon>
        <taxon>metagenomes</taxon>
        <taxon>ecological metagenomes</taxon>
    </lineage>
</organism>
<sequence length="400" mass="44883">MNLKLFKLTVALLCMTVALLASSAFAFELTGNVSVETTLFPKSPLYPGQEHNSGAAALQPELYHEFKDGSSIIAVPFLRVDSADNERTHFDLRELNYLYVADWWEARIGIGRVFWGVTESVHLVDIVNQTDFVESFDGDDKLGQPMISLSLPTSSGTLDLFLLPYFRERTFSGKGGRLRPDMLIDTDNATYESGNKERNVDYAARYSVSIGEWDIGVSHFYGTGREPSFNLGFDAIGAPVLIPHYVIINQTGLDVQLVTGSFLWKLEAIYRTGQGDSFTASASGFEYTYVGLLDTSWDIGLLAEWIQDDRVNNATTIFRKAMMIGARLTPNDAEGTEMLLGMYQDMDHSSTLFRIEASRRIDSRFKAFLEIGAFTNMDSSDLLYQVRNDGYLKVQLMYYL</sequence>
<reference evidence="1" key="1">
    <citation type="submission" date="2018-06" db="EMBL/GenBank/DDBJ databases">
        <authorList>
            <person name="Zhirakovskaya E."/>
        </authorList>
    </citation>
    <scope>NUCLEOTIDE SEQUENCE</scope>
</reference>
<dbReference type="EMBL" id="UOGA01000035">
    <property type="protein sequence ID" value="VAX15324.1"/>
    <property type="molecule type" value="Genomic_DNA"/>
</dbReference>
<gene>
    <name evidence="1" type="ORF">MNBD_NITROSPINAE04-1940</name>
</gene>
<proteinExistence type="predicted"/>
<name>A0A3B1BTZ0_9ZZZZ</name>
<accession>A0A3B1BTZ0</accession>
<evidence type="ECO:0000313" key="1">
    <source>
        <dbReference type="EMBL" id="VAX15324.1"/>
    </source>
</evidence>